<reference evidence="1 2" key="2">
    <citation type="journal article" date="2022" name="Mol. Ecol. Resour.">
        <title>The genomes of chicory, endive, great burdock and yacon provide insights into Asteraceae paleo-polyploidization history and plant inulin production.</title>
        <authorList>
            <person name="Fan W."/>
            <person name="Wang S."/>
            <person name="Wang H."/>
            <person name="Wang A."/>
            <person name="Jiang F."/>
            <person name="Liu H."/>
            <person name="Zhao H."/>
            <person name="Xu D."/>
            <person name="Zhang Y."/>
        </authorList>
    </citation>
    <scope>NUCLEOTIDE SEQUENCE [LARGE SCALE GENOMIC DNA]</scope>
    <source>
        <strain evidence="2">cv. Punajuju</strain>
        <tissue evidence="1">Leaves</tissue>
    </source>
</reference>
<proteinExistence type="predicted"/>
<accession>A0ACB9G512</accession>
<comment type="caution">
    <text evidence="1">The sequence shown here is derived from an EMBL/GenBank/DDBJ whole genome shotgun (WGS) entry which is preliminary data.</text>
</comment>
<gene>
    <name evidence="1" type="ORF">L2E82_07207</name>
</gene>
<keyword evidence="2" id="KW-1185">Reference proteome</keyword>
<dbReference type="EMBL" id="CM042010">
    <property type="protein sequence ID" value="KAI3778150.1"/>
    <property type="molecule type" value="Genomic_DNA"/>
</dbReference>
<reference evidence="2" key="1">
    <citation type="journal article" date="2022" name="Mol. Ecol. Resour.">
        <title>The genomes of chicory, endive, great burdock and yacon provide insights into Asteraceae palaeo-polyploidization history and plant inulin production.</title>
        <authorList>
            <person name="Fan W."/>
            <person name="Wang S."/>
            <person name="Wang H."/>
            <person name="Wang A."/>
            <person name="Jiang F."/>
            <person name="Liu H."/>
            <person name="Zhao H."/>
            <person name="Xu D."/>
            <person name="Zhang Y."/>
        </authorList>
    </citation>
    <scope>NUCLEOTIDE SEQUENCE [LARGE SCALE GENOMIC DNA]</scope>
    <source>
        <strain evidence="2">cv. Punajuju</strain>
    </source>
</reference>
<protein>
    <submittedName>
        <fullName evidence="1">Uncharacterized protein</fullName>
    </submittedName>
</protein>
<evidence type="ECO:0000313" key="1">
    <source>
        <dbReference type="EMBL" id="KAI3778150.1"/>
    </source>
</evidence>
<evidence type="ECO:0000313" key="2">
    <source>
        <dbReference type="Proteomes" id="UP001055811"/>
    </source>
</evidence>
<sequence>MDENERLRRENIQLNKELSRMKNLCNSIYMMMSNYATSNPSEGNSSQQTVASETTTMKLLDLLPLKHLSEHCAGSDNDVGCGSHRGSLEPEEDISPRLFGVPIGVKRAREGSNGPADWSRCEIGTVR</sequence>
<organism evidence="1 2">
    <name type="scientific">Cichorium intybus</name>
    <name type="common">Chicory</name>
    <dbReference type="NCBI Taxonomy" id="13427"/>
    <lineage>
        <taxon>Eukaryota</taxon>
        <taxon>Viridiplantae</taxon>
        <taxon>Streptophyta</taxon>
        <taxon>Embryophyta</taxon>
        <taxon>Tracheophyta</taxon>
        <taxon>Spermatophyta</taxon>
        <taxon>Magnoliopsida</taxon>
        <taxon>eudicotyledons</taxon>
        <taxon>Gunneridae</taxon>
        <taxon>Pentapetalae</taxon>
        <taxon>asterids</taxon>
        <taxon>campanulids</taxon>
        <taxon>Asterales</taxon>
        <taxon>Asteraceae</taxon>
        <taxon>Cichorioideae</taxon>
        <taxon>Cichorieae</taxon>
        <taxon>Cichoriinae</taxon>
        <taxon>Cichorium</taxon>
    </lineage>
</organism>
<name>A0ACB9G512_CICIN</name>
<dbReference type="Proteomes" id="UP001055811">
    <property type="component" value="Linkage Group LG02"/>
</dbReference>